<feature type="domain" description="3-beta hydroxysteroid dehydrogenase/isomerase" evidence="2">
    <location>
        <begin position="5"/>
        <end position="142"/>
    </location>
</feature>
<evidence type="ECO:0000313" key="4">
    <source>
        <dbReference type="Proteomes" id="UP000825935"/>
    </source>
</evidence>
<dbReference type="InterPro" id="IPR036291">
    <property type="entry name" value="NAD(P)-bd_dom_sf"/>
</dbReference>
<protein>
    <recommendedName>
        <fullName evidence="2">3-beta hydroxysteroid dehydrogenase/isomerase domain-containing protein</fullName>
    </recommendedName>
</protein>
<dbReference type="SUPFAM" id="SSF51735">
    <property type="entry name" value="NAD(P)-binding Rossmann-fold domains"/>
    <property type="match status" value="1"/>
</dbReference>
<keyword evidence="1" id="KW-0560">Oxidoreductase</keyword>
<dbReference type="OMA" id="MLCICAD"/>
<dbReference type="GO" id="GO:0016616">
    <property type="term" value="F:oxidoreductase activity, acting on the CH-OH group of donors, NAD or NADP as acceptor"/>
    <property type="evidence" value="ECO:0007669"/>
    <property type="project" value="InterPro"/>
</dbReference>
<dbReference type="PANTHER" id="PTHR10366">
    <property type="entry name" value="NAD DEPENDENT EPIMERASE/DEHYDRATASE"/>
    <property type="match status" value="1"/>
</dbReference>
<proteinExistence type="predicted"/>
<gene>
    <name evidence="3" type="ORF">KP509_05G070700</name>
</gene>
<dbReference type="Proteomes" id="UP000825935">
    <property type="component" value="Chromosome 5"/>
</dbReference>
<dbReference type="PANTHER" id="PTHR10366:SF852">
    <property type="entry name" value="CINNAMOYL-COA REDUCTASE CAD2"/>
    <property type="match status" value="1"/>
</dbReference>
<evidence type="ECO:0000313" key="3">
    <source>
        <dbReference type="EMBL" id="KAH7437421.1"/>
    </source>
</evidence>
<dbReference type="Pfam" id="PF01073">
    <property type="entry name" value="3Beta_HSD"/>
    <property type="match status" value="1"/>
</dbReference>
<dbReference type="InterPro" id="IPR050425">
    <property type="entry name" value="NAD(P)_dehydrat-like"/>
</dbReference>
<organism evidence="3 4">
    <name type="scientific">Ceratopteris richardii</name>
    <name type="common">Triangle waterfern</name>
    <dbReference type="NCBI Taxonomy" id="49495"/>
    <lineage>
        <taxon>Eukaryota</taxon>
        <taxon>Viridiplantae</taxon>
        <taxon>Streptophyta</taxon>
        <taxon>Embryophyta</taxon>
        <taxon>Tracheophyta</taxon>
        <taxon>Polypodiopsida</taxon>
        <taxon>Polypodiidae</taxon>
        <taxon>Polypodiales</taxon>
        <taxon>Pteridineae</taxon>
        <taxon>Pteridaceae</taxon>
        <taxon>Parkerioideae</taxon>
        <taxon>Ceratopteris</taxon>
    </lineage>
</organism>
<dbReference type="AlphaFoldDB" id="A0A8T2UMP5"/>
<sequence>MTNSVTGAGGFIASWIVKDLLEKGYVARGTVRNPAILINPDDPKNSHLRQLDGADTRLPLLKADLTDFDSIQSAVSGRDGVFHLASPVTDDPVQTVDPSIQGTLNVLNAALQAGLRRVVMTSSIGAVAMDLHRDPNVVVDESCWSNLDYCKETKVLR</sequence>
<keyword evidence="4" id="KW-1185">Reference proteome</keyword>
<evidence type="ECO:0000259" key="2">
    <source>
        <dbReference type="Pfam" id="PF01073"/>
    </source>
</evidence>
<evidence type="ECO:0000256" key="1">
    <source>
        <dbReference type="ARBA" id="ARBA00023002"/>
    </source>
</evidence>
<comment type="caution">
    <text evidence="3">The sequence shown here is derived from an EMBL/GenBank/DDBJ whole genome shotgun (WGS) entry which is preliminary data.</text>
</comment>
<dbReference type="InterPro" id="IPR002225">
    <property type="entry name" value="3Beta_OHSteriod_DH/Estase"/>
</dbReference>
<dbReference type="EMBL" id="CM035410">
    <property type="protein sequence ID" value="KAH7437421.1"/>
    <property type="molecule type" value="Genomic_DNA"/>
</dbReference>
<dbReference type="GO" id="GO:0006694">
    <property type="term" value="P:steroid biosynthetic process"/>
    <property type="evidence" value="ECO:0007669"/>
    <property type="project" value="InterPro"/>
</dbReference>
<dbReference type="OrthoDB" id="2735536at2759"/>
<reference evidence="3" key="1">
    <citation type="submission" date="2021-08" db="EMBL/GenBank/DDBJ databases">
        <title>WGS assembly of Ceratopteris richardii.</title>
        <authorList>
            <person name="Marchant D.B."/>
            <person name="Chen G."/>
            <person name="Jenkins J."/>
            <person name="Shu S."/>
            <person name="Leebens-Mack J."/>
            <person name="Grimwood J."/>
            <person name="Schmutz J."/>
            <person name="Soltis P."/>
            <person name="Soltis D."/>
            <person name="Chen Z.-H."/>
        </authorList>
    </citation>
    <scope>NUCLEOTIDE SEQUENCE</scope>
    <source>
        <strain evidence="3">Whitten #5841</strain>
        <tissue evidence="3">Leaf</tissue>
    </source>
</reference>
<accession>A0A8T2UMP5</accession>
<dbReference type="Gene3D" id="3.40.50.720">
    <property type="entry name" value="NAD(P)-binding Rossmann-like Domain"/>
    <property type="match status" value="1"/>
</dbReference>
<name>A0A8T2UMP5_CERRI</name>